<organism evidence="1 2">
    <name type="scientific">Flavivirga aquimarina</name>
    <dbReference type="NCBI Taxonomy" id="2027862"/>
    <lineage>
        <taxon>Bacteria</taxon>
        <taxon>Pseudomonadati</taxon>
        <taxon>Bacteroidota</taxon>
        <taxon>Flavobacteriia</taxon>
        <taxon>Flavobacteriales</taxon>
        <taxon>Flavobacteriaceae</taxon>
        <taxon>Flavivirga</taxon>
    </lineage>
</organism>
<evidence type="ECO:0008006" key="3">
    <source>
        <dbReference type="Google" id="ProtNLM"/>
    </source>
</evidence>
<gene>
    <name evidence="1" type="ORF">Q4Q35_01325</name>
</gene>
<protein>
    <recommendedName>
        <fullName evidence="3">Lipoprotein</fullName>
    </recommendedName>
</protein>
<reference evidence="1" key="1">
    <citation type="submission" date="2023-07" db="EMBL/GenBank/DDBJ databases">
        <title>Two novel species in the genus Flavivirga.</title>
        <authorList>
            <person name="Kwon K."/>
        </authorList>
    </citation>
    <scope>NUCLEOTIDE SEQUENCE</scope>
    <source>
        <strain evidence="1">KCTC 52353</strain>
    </source>
</reference>
<keyword evidence="2" id="KW-1185">Reference proteome</keyword>
<dbReference type="EMBL" id="JAUOEK010000024">
    <property type="protein sequence ID" value="MDO5968438.1"/>
    <property type="molecule type" value="Genomic_DNA"/>
</dbReference>
<dbReference type="Proteomes" id="UP001176883">
    <property type="component" value="Unassembled WGS sequence"/>
</dbReference>
<proteinExistence type="predicted"/>
<dbReference type="RefSeq" id="WP_303276115.1">
    <property type="nucleotide sequence ID" value="NZ_JAUOEK010000024.1"/>
</dbReference>
<evidence type="ECO:0000313" key="1">
    <source>
        <dbReference type="EMBL" id="MDO5968438.1"/>
    </source>
</evidence>
<evidence type="ECO:0000313" key="2">
    <source>
        <dbReference type="Proteomes" id="UP001176883"/>
    </source>
</evidence>
<sequence>MKNTLLFTTLFFISFLSCKNDDDNFNNTCNVLNPVEDLSWLKEQIAELETENSTFLKFMYFSQTKYDEQTVYVLRNCCPYCNTAILVYNCEGIHIGTIGNDDNDITPDILKNEIIIWEASNFECFKKKIYLKKIGKMF</sequence>
<name>A0ABT8W5P6_9FLAO</name>
<accession>A0ABT8W5P6</accession>
<dbReference type="PROSITE" id="PS51257">
    <property type="entry name" value="PROKAR_LIPOPROTEIN"/>
    <property type="match status" value="1"/>
</dbReference>
<comment type="caution">
    <text evidence="1">The sequence shown here is derived from an EMBL/GenBank/DDBJ whole genome shotgun (WGS) entry which is preliminary data.</text>
</comment>